<evidence type="ECO:0000256" key="1">
    <source>
        <dbReference type="ARBA" id="ARBA00022729"/>
    </source>
</evidence>
<dbReference type="Pfam" id="PF13517">
    <property type="entry name" value="FG-GAP_3"/>
    <property type="match status" value="2"/>
</dbReference>
<dbReference type="Gene3D" id="2.130.10.130">
    <property type="entry name" value="Integrin alpha, N-terminal"/>
    <property type="match status" value="1"/>
</dbReference>
<dbReference type="OrthoDB" id="3153136at2759"/>
<dbReference type="AlphaFoldDB" id="A0A1R2CQ58"/>
<dbReference type="InterPro" id="IPR028994">
    <property type="entry name" value="Integrin_alpha_N"/>
</dbReference>
<comment type="caution">
    <text evidence="3">The sequence shown here is derived from an EMBL/GenBank/DDBJ whole genome shotgun (WGS) entry which is preliminary data.</text>
</comment>
<reference evidence="3 4" key="1">
    <citation type="submission" date="2016-11" db="EMBL/GenBank/DDBJ databases">
        <title>The macronuclear genome of Stentor coeruleus: a giant cell with tiny introns.</title>
        <authorList>
            <person name="Slabodnick M."/>
            <person name="Ruby J.G."/>
            <person name="Reiff S.B."/>
            <person name="Swart E.C."/>
            <person name="Gosai S."/>
            <person name="Prabakaran S."/>
            <person name="Witkowska E."/>
            <person name="Larue G.E."/>
            <person name="Fisher S."/>
            <person name="Freeman R.M."/>
            <person name="Gunawardena J."/>
            <person name="Chu W."/>
            <person name="Stover N.A."/>
            <person name="Gregory B.D."/>
            <person name="Nowacki M."/>
            <person name="Derisi J."/>
            <person name="Roy S.W."/>
            <person name="Marshall W.F."/>
            <person name="Sood P."/>
        </authorList>
    </citation>
    <scope>NUCLEOTIDE SEQUENCE [LARGE SCALE GENOMIC DNA]</scope>
    <source>
        <strain evidence="3">WM001</strain>
    </source>
</reference>
<dbReference type="PANTHER" id="PTHR46580:SF2">
    <property type="entry name" value="MAM DOMAIN-CONTAINING PROTEIN"/>
    <property type="match status" value="1"/>
</dbReference>
<protein>
    <recommendedName>
        <fullName evidence="5">VCBS repeat-containing protein</fullName>
    </recommendedName>
</protein>
<evidence type="ECO:0000313" key="3">
    <source>
        <dbReference type="EMBL" id="OMJ91139.1"/>
    </source>
</evidence>
<keyword evidence="4" id="KW-1185">Reference proteome</keyword>
<dbReference type="PANTHER" id="PTHR46580">
    <property type="entry name" value="SENSOR KINASE-RELATED"/>
    <property type="match status" value="1"/>
</dbReference>
<dbReference type="SUPFAM" id="SSF69318">
    <property type="entry name" value="Integrin alpha N-terminal domain"/>
    <property type="match status" value="1"/>
</dbReference>
<feature type="chain" id="PRO_5012028730" description="VCBS repeat-containing protein" evidence="2">
    <location>
        <begin position="18"/>
        <end position="364"/>
    </location>
</feature>
<evidence type="ECO:0008006" key="5">
    <source>
        <dbReference type="Google" id="ProtNLM"/>
    </source>
</evidence>
<proteinExistence type="predicted"/>
<organism evidence="3 4">
    <name type="scientific">Stentor coeruleus</name>
    <dbReference type="NCBI Taxonomy" id="5963"/>
    <lineage>
        <taxon>Eukaryota</taxon>
        <taxon>Sar</taxon>
        <taxon>Alveolata</taxon>
        <taxon>Ciliophora</taxon>
        <taxon>Postciliodesmatophora</taxon>
        <taxon>Heterotrichea</taxon>
        <taxon>Heterotrichida</taxon>
        <taxon>Stentoridae</taxon>
        <taxon>Stentor</taxon>
    </lineage>
</organism>
<feature type="signal peptide" evidence="2">
    <location>
        <begin position="1"/>
        <end position="17"/>
    </location>
</feature>
<accession>A0A1R2CQ58</accession>
<name>A0A1R2CQ58_9CILI</name>
<dbReference type="EMBL" id="MPUH01000088">
    <property type="protein sequence ID" value="OMJ91139.1"/>
    <property type="molecule type" value="Genomic_DNA"/>
</dbReference>
<dbReference type="InterPro" id="IPR013517">
    <property type="entry name" value="FG-GAP"/>
</dbReference>
<evidence type="ECO:0000256" key="2">
    <source>
        <dbReference type="SAM" id="SignalP"/>
    </source>
</evidence>
<dbReference type="Proteomes" id="UP000187209">
    <property type="component" value="Unassembled WGS sequence"/>
</dbReference>
<evidence type="ECO:0000313" key="4">
    <source>
        <dbReference type="Proteomes" id="UP000187209"/>
    </source>
</evidence>
<sequence length="364" mass="39540">MHKSILLVSLLILGVIGEHLKAVNSLEQTSDIFTPAKAWNNGFNYDQGYANFNGFPRGVGDLNGDGKADILAIGSTGGSNTCISDGSRFTNCYHYANNLPTNFDKYPLAICDVDGDRREDLISFTSNEVRVYLTNGVPPYTYTVWTTEFTENGGQWDSFNVVPRMVKDVNGDGKGDIIGISSSNNVRVALSTGTGFAPSTIWLNYNYGKNFNLYPIFCADVNGDKKADLVSFLANGVYVSLSTGTNFTTPTLWNTGYSVDSTWDNFNGVPRMLADVDGDGKADIIGFASSRVIVSFSDGNSFGPGYQGIYNFVMEHGGWSSYSVYPRFTADVNGDKMADIIGYGYQSTFVSLSQGRPSNITARS</sequence>
<keyword evidence="1 2" id="KW-0732">Signal</keyword>
<gene>
    <name evidence="3" type="ORF">SteCoe_6403</name>
</gene>